<gene>
    <name evidence="3" type="ordered locus">Srot_0418</name>
</gene>
<dbReference type="PROSITE" id="PS51186">
    <property type="entry name" value="GNAT"/>
    <property type="match status" value="1"/>
</dbReference>
<dbReference type="Pfam" id="PF00583">
    <property type="entry name" value="Acetyltransf_1"/>
    <property type="match status" value="1"/>
</dbReference>
<evidence type="ECO:0000256" key="1">
    <source>
        <dbReference type="ARBA" id="ARBA00022679"/>
    </source>
</evidence>
<dbReference type="STRING" id="640132.Srot_0418"/>
<proteinExistence type="predicted"/>
<dbReference type="KEGG" id="srt:Srot_0418"/>
<accession>D6ZBS8</accession>
<dbReference type="Gene3D" id="3.40.630.30">
    <property type="match status" value="1"/>
</dbReference>
<feature type="domain" description="N-acetyltransferase" evidence="2">
    <location>
        <begin position="27"/>
        <end position="188"/>
    </location>
</feature>
<name>D6ZBS8_SEGRD</name>
<dbReference type="InterPro" id="IPR050769">
    <property type="entry name" value="NAT_camello-type"/>
</dbReference>
<dbReference type="AlphaFoldDB" id="D6ZBS8"/>
<protein>
    <submittedName>
        <fullName evidence="3">GCN5-related N-acetyltransferase</fullName>
    </submittedName>
</protein>
<sequence>MAPDPGEEEVTSVTLFRLCQDDWERHRAIRLEALRTAPDMYSTKLEDMVDQPESFWREIMGKNRYFYVRTGSDVVGLAGLATPTGHAAASADKGTALTEQLPASTGMLISVFVAARARGRRLGALLSQAVIGQARAEGLRAVFLEVAEHNDVARRVYEELGFSYTRRARPTFAPGLSHQELEMRLDLLAAPR</sequence>
<dbReference type="EMBL" id="CP001958">
    <property type="protein sequence ID" value="ADG96905.1"/>
    <property type="molecule type" value="Genomic_DNA"/>
</dbReference>
<dbReference type="RefSeq" id="WP_013137361.1">
    <property type="nucleotide sequence ID" value="NC_014168.1"/>
</dbReference>
<keyword evidence="4" id="KW-1185">Reference proteome</keyword>
<evidence type="ECO:0000313" key="3">
    <source>
        <dbReference type="EMBL" id="ADG96905.1"/>
    </source>
</evidence>
<dbReference type="GO" id="GO:0008080">
    <property type="term" value="F:N-acetyltransferase activity"/>
    <property type="evidence" value="ECO:0007669"/>
    <property type="project" value="InterPro"/>
</dbReference>
<dbReference type="InterPro" id="IPR000182">
    <property type="entry name" value="GNAT_dom"/>
</dbReference>
<dbReference type="PANTHER" id="PTHR13947:SF37">
    <property type="entry name" value="LD18367P"/>
    <property type="match status" value="1"/>
</dbReference>
<dbReference type="HOGENOM" id="CLU_013985_6_2_11"/>
<dbReference type="OrthoDB" id="9799092at2"/>
<dbReference type="InterPro" id="IPR016181">
    <property type="entry name" value="Acyl_CoA_acyltransferase"/>
</dbReference>
<dbReference type="eggNOG" id="COG0456">
    <property type="taxonomic scope" value="Bacteria"/>
</dbReference>
<organism evidence="3 4">
    <name type="scientific">Segniliparus rotundus (strain ATCC BAA-972 / CDC 1076 / CIP 108378 / DSM 44985 / JCM 13578)</name>
    <dbReference type="NCBI Taxonomy" id="640132"/>
    <lineage>
        <taxon>Bacteria</taxon>
        <taxon>Bacillati</taxon>
        <taxon>Actinomycetota</taxon>
        <taxon>Actinomycetes</taxon>
        <taxon>Mycobacteriales</taxon>
        <taxon>Segniliparaceae</taxon>
        <taxon>Segniliparus</taxon>
    </lineage>
</organism>
<dbReference type="Proteomes" id="UP000002247">
    <property type="component" value="Chromosome"/>
</dbReference>
<dbReference type="SUPFAM" id="SSF55729">
    <property type="entry name" value="Acyl-CoA N-acyltransferases (Nat)"/>
    <property type="match status" value="1"/>
</dbReference>
<dbReference type="PANTHER" id="PTHR13947">
    <property type="entry name" value="GNAT FAMILY N-ACETYLTRANSFERASE"/>
    <property type="match status" value="1"/>
</dbReference>
<evidence type="ECO:0000313" key="4">
    <source>
        <dbReference type="Proteomes" id="UP000002247"/>
    </source>
</evidence>
<dbReference type="CDD" id="cd04301">
    <property type="entry name" value="NAT_SF"/>
    <property type="match status" value="1"/>
</dbReference>
<keyword evidence="1 3" id="KW-0808">Transferase</keyword>
<reference evidence="3 4" key="1">
    <citation type="journal article" date="2010" name="Stand. Genomic Sci.">
        <title>Complete genome sequence of Segniliparus rotundus type strain (CDC 1076).</title>
        <authorList>
            <person name="Sikorski J."/>
            <person name="Lapidus A."/>
            <person name="Copeland A."/>
            <person name="Misra M."/>
            <person name="Glavina Del Rio T."/>
            <person name="Nolan M."/>
            <person name="Lucas S."/>
            <person name="Chen F."/>
            <person name="Tice H."/>
            <person name="Cheng J.F."/>
            <person name="Jando M."/>
            <person name="Schneider S."/>
            <person name="Bruce D."/>
            <person name="Goodwin L."/>
            <person name="Pitluck S."/>
            <person name="Liolios K."/>
            <person name="Mikhailova N."/>
            <person name="Pati A."/>
            <person name="Ivanova N."/>
            <person name="Mavromatis K."/>
            <person name="Chen A."/>
            <person name="Palaniappan K."/>
            <person name="Chertkov O."/>
            <person name="Land M."/>
            <person name="Hauser L."/>
            <person name="Chang Y.J."/>
            <person name="Jeffries C.D."/>
            <person name="Brettin T."/>
            <person name="Detter J.C."/>
            <person name="Han C."/>
            <person name="Rohde M."/>
            <person name="Goker M."/>
            <person name="Bristow J."/>
            <person name="Eisen J.A."/>
            <person name="Markowitz V."/>
            <person name="Hugenholtz P."/>
            <person name="Kyrpides N.C."/>
            <person name="Klenk H.P."/>
        </authorList>
    </citation>
    <scope>NUCLEOTIDE SEQUENCE [LARGE SCALE GENOMIC DNA]</scope>
    <source>
        <strain evidence="4">ATCC BAA-972 / CDC 1076 / CIP 108378 / DSM 44985 / JCM 13578</strain>
    </source>
</reference>
<evidence type="ECO:0000259" key="2">
    <source>
        <dbReference type="PROSITE" id="PS51186"/>
    </source>
</evidence>